<feature type="signal peptide" evidence="1">
    <location>
        <begin position="1"/>
        <end position="19"/>
    </location>
</feature>
<dbReference type="RefSeq" id="WP_114838981.1">
    <property type="nucleotide sequence ID" value="NZ_CP031217.1"/>
</dbReference>
<evidence type="ECO:0000313" key="3">
    <source>
        <dbReference type="EMBL" id="RXK11247.1"/>
    </source>
</evidence>
<organism evidence="3 5">
    <name type="scientific">Halarcobacter bivalviorum</name>
    <dbReference type="NCBI Taxonomy" id="663364"/>
    <lineage>
        <taxon>Bacteria</taxon>
        <taxon>Pseudomonadati</taxon>
        <taxon>Campylobacterota</taxon>
        <taxon>Epsilonproteobacteria</taxon>
        <taxon>Campylobacterales</taxon>
        <taxon>Arcobacteraceae</taxon>
        <taxon>Halarcobacter</taxon>
    </lineage>
</organism>
<feature type="chain" id="PRO_5044718511" description="DUF481 domain-containing protein" evidence="1">
    <location>
        <begin position="20"/>
        <end position="282"/>
    </location>
</feature>
<proteinExistence type="predicted"/>
<evidence type="ECO:0000313" key="5">
    <source>
        <dbReference type="Proteomes" id="UP000289193"/>
    </source>
</evidence>
<protein>
    <recommendedName>
        <fullName evidence="6">DUF481 domain-containing protein</fullName>
    </recommendedName>
</protein>
<name>A0AAX2AAF5_9BACT</name>
<evidence type="ECO:0000313" key="2">
    <source>
        <dbReference type="EMBL" id="AXH12139.1"/>
    </source>
</evidence>
<reference evidence="2 4" key="2">
    <citation type="submission" date="2018-07" db="EMBL/GenBank/DDBJ databases">
        <title>Complete genome of the Arcobacter bivalviorum type strain LMG 26154.</title>
        <authorList>
            <person name="Miller W.G."/>
            <person name="Yee E."/>
            <person name="Bono J.L."/>
        </authorList>
    </citation>
    <scope>NUCLEOTIDE SEQUENCE [LARGE SCALE GENOMIC DNA]</scope>
    <source>
        <strain evidence="2 4">LMG 26154</strain>
    </source>
</reference>
<evidence type="ECO:0000313" key="4">
    <source>
        <dbReference type="Proteomes" id="UP000253850"/>
    </source>
</evidence>
<dbReference type="Proteomes" id="UP000289193">
    <property type="component" value="Unassembled WGS sequence"/>
</dbReference>
<keyword evidence="5" id="KW-1185">Reference proteome</keyword>
<dbReference type="Gene3D" id="2.40.160.10">
    <property type="entry name" value="Porin"/>
    <property type="match status" value="1"/>
</dbReference>
<dbReference type="EMBL" id="CP031217">
    <property type="protein sequence ID" value="AXH12139.1"/>
    <property type="molecule type" value="Genomic_DNA"/>
</dbReference>
<dbReference type="KEGG" id="hbv:ABIV_1136"/>
<dbReference type="SUPFAM" id="SSF56935">
    <property type="entry name" value="Porins"/>
    <property type="match status" value="1"/>
</dbReference>
<sequence>MKKSIIFFFLLSVISYANNSSISYEYGVKDYKNSMTKKDGNVKTVGISHKVSNHKIDLSYQGDNVIREHSLSKVNLKSLDVEKYSIKYNYKINDSFALKTSYIKIIDNLAPTDQGKVYGLGGTYQFSKGLSTSLSAYKSDYKDFDVKQYDFAISKGFKIKDIKLKATALAKKIDIDGKTYGNYVFKDKDYFTTGIKFAASYQSYVAGVGAFFGKRIFTVLDDGTKVQHHAMQQDKTYMLSFGKKFKNFDIIAKYSFQNGKELPENRDDVDTKVMALSLMYKF</sequence>
<keyword evidence="1" id="KW-0732">Signal</keyword>
<dbReference type="AlphaFoldDB" id="A0AAX2AAF5"/>
<dbReference type="InterPro" id="IPR023614">
    <property type="entry name" value="Porin_dom_sf"/>
</dbReference>
<dbReference type="Proteomes" id="UP000253850">
    <property type="component" value="Chromosome"/>
</dbReference>
<evidence type="ECO:0008006" key="6">
    <source>
        <dbReference type="Google" id="ProtNLM"/>
    </source>
</evidence>
<reference evidence="3 5" key="1">
    <citation type="submission" date="2017-10" db="EMBL/GenBank/DDBJ databases">
        <title>Genomics of the genus Arcobacter.</title>
        <authorList>
            <person name="Perez-Cataluna A."/>
            <person name="Figueras M.J."/>
        </authorList>
    </citation>
    <scope>NUCLEOTIDE SEQUENCE [LARGE SCALE GENOMIC DNA]</scope>
    <source>
        <strain evidence="3 5">CECT 7835</strain>
    </source>
</reference>
<dbReference type="EMBL" id="PDKM01000001">
    <property type="protein sequence ID" value="RXK11247.1"/>
    <property type="molecule type" value="Genomic_DNA"/>
</dbReference>
<accession>A0AAX2AAF5</accession>
<evidence type="ECO:0000256" key="1">
    <source>
        <dbReference type="SAM" id="SignalP"/>
    </source>
</evidence>
<gene>
    <name evidence="2" type="ORF">ABIV_1136</name>
    <name evidence="3" type="ORF">CRV05_02445</name>
</gene>